<dbReference type="Proteomes" id="UP000197361">
    <property type="component" value="Unassembled WGS sequence"/>
</dbReference>
<gene>
    <name evidence="14" type="primary">yajC</name>
    <name evidence="14" type="ORF">CDQ92_07085</name>
</gene>
<evidence type="ECO:0000256" key="1">
    <source>
        <dbReference type="ARBA" id="ARBA00002061"/>
    </source>
</evidence>
<reference evidence="14 15" key="1">
    <citation type="journal article" date="2010" name="Int. J. Syst. Evol. Microbiol.">
        <title>Sphingopyxis bauzanensis sp. nov., a psychrophilic bacterium isolated from soil.</title>
        <authorList>
            <person name="Zhang D.C."/>
            <person name="Liu H.C."/>
            <person name="Xin Y.H."/>
            <person name="Zhou Y.G."/>
            <person name="Schinner F."/>
            <person name="Margesin R."/>
        </authorList>
    </citation>
    <scope>NUCLEOTIDE SEQUENCE [LARGE SCALE GENOMIC DNA]</scope>
    <source>
        <strain evidence="14 15">DSM 22271</strain>
    </source>
</reference>
<evidence type="ECO:0000313" key="15">
    <source>
        <dbReference type="Proteomes" id="UP000197361"/>
    </source>
</evidence>
<dbReference type="NCBIfam" id="TIGR00739">
    <property type="entry name" value="yajC"/>
    <property type="match status" value="1"/>
</dbReference>
<evidence type="ECO:0000256" key="12">
    <source>
        <dbReference type="ARBA" id="ARBA00023136"/>
    </source>
</evidence>
<dbReference type="Pfam" id="PF02699">
    <property type="entry name" value="YajC"/>
    <property type="match status" value="1"/>
</dbReference>
<evidence type="ECO:0000256" key="2">
    <source>
        <dbReference type="ARBA" id="ARBA00004162"/>
    </source>
</evidence>
<dbReference type="InterPro" id="IPR003849">
    <property type="entry name" value="Preprotein_translocase_YajC"/>
</dbReference>
<name>A0A246JUV9_9SPHN</name>
<comment type="caution">
    <text evidence="14">The sequence shown here is derived from an EMBL/GenBank/DDBJ whole genome shotgun (WGS) entry which is preliminary data.</text>
</comment>
<comment type="subcellular location">
    <subcellularLocation>
        <location evidence="2">Cell membrane</location>
        <topology evidence="2">Single-pass membrane protein</topology>
    </subcellularLocation>
</comment>
<evidence type="ECO:0000256" key="8">
    <source>
        <dbReference type="ARBA" id="ARBA00022692"/>
    </source>
</evidence>
<dbReference type="AlphaFoldDB" id="A0A246JUV9"/>
<dbReference type="PRINTS" id="PR01853">
    <property type="entry name" value="YAJCTRNLCASE"/>
</dbReference>
<sequence>MSTNLLMTQAAGSGGGAAGFLMLVPYLLIFVVFWFFLIRPQQVRAKEHRAKIAAVKPRDQVVTGGGIVGKVTRVDDDYADVEIAQGVKIKVVKATLADVMQPGGKPAND</sequence>
<keyword evidence="9" id="KW-0653">Protein transport</keyword>
<comment type="function">
    <text evidence="1">The SecYEG-SecDF-YajC-YidC holo-translocon (HTL) protein secretase/insertase is a supercomplex required for protein secretion, insertion of proteins into membranes, and assembly of membrane protein complexes. While the SecYEG complex is essential for assembly of a number of proteins and complexes, the SecDF-YajC-YidC subcomplex facilitates these functions.</text>
</comment>
<keyword evidence="12 13" id="KW-0472">Membrane</keyword>
<keyword evidence="10 13" id="KW-1133">Transmembrane helix</keyword>
<evidence type="ECO:0000256" key="6">
    <source>
        <dbReference type="ARBA" id="ARBA00022448"/>
    </source>
</evidence>
<evidence type="ECO:0000256" key="11">
    <source>
        <dbReference type="ARBA" id="ARBA00023010"/>
    </source>
</evidence>
<dbReference type="GO" id="GO:0015031">
    <property type="term" value="P:protein transport"/>
    <property type="evidence" value="ECO:0007669"/>
    <property type="project" value="UniProtKB-KW"/>
</dbReference>
<keyword evidence="11" id="KW-0811">Translocation</keyword>
<organism evidence="14 15">
    <name type="scientific">Sphingopyxis bauzanensis</name>
    <dbReference type="NCBI Taxonomy" id="651663"/>
    <lineage>
        <taxon>Bacteria</taxon>
        <taxon>Pseudomonadati</taxon>
        <taxon>Pseudomonadota</taxon>
        <taxon>Alphaproteobacteria</taxon>
        <taxon>Sphingomonadales</taxon>
        <taxon>Sphingomonadaceae</taxon>
        <taxon>Sphingopyxis</taxon>
    </lineage>
</organism>
<comment type="similarity">
    <text evidence="3">Belongs to the YajC family.</text>
</comment>
<evidence type="ECO:0000256" key="3">
    <source>
        <dbReference type="ARBA" id="ARBA00006742"/>
    </source>
</evidence>
<evidence type="ECO:0000256" key="13">
    <source>
        <dbReference type="SAM" id="Phobius"/>
    </source>
</evidence>
<keyword evidence="6" id="KW-0813">Transport</keyword>
<keyword evidence="15" id="KW-1185">Reference proteome</keyword>
<accession>A0A246JUV9</accession>
<evidence type="ECO:0000256" key="9">
    <source>
        <dbReference type="ARBA" id="ARBA00022927"/>
    </source>
</evidence>
<evidence type="ECO:0000256" key="4">
    <source>
        <dbReference type="ARBA" id="ARBA00011718"/>
    </source>
</evidence>
<comment type="subunit">
    <text evidence="4">Part of the SecDF-YidC-YajC translocase complex. The SecDF-YidC-YajC translocase forms a supercomplex with SecYEG, called the holo-translocon (HTL).</text>
</comment>
<proteinExistence type="inferred from homology"/>
<feature type="transmembrane region" description="Helical" evidence="13">
    <location>
        <begin position="20"/>
        <end position="38"/>
    </location>
</feature>
<dbReference type="PANTHER" id="PTHR33909:SF1">
    <property type="entry name" value="SEC TRANSLOCON ACCESSORY COMPLEX SUBUNIT YAJC"/>
    <property type="match status" value="1"/>
</dbReference>
<evidence type="ECO:0000256" key="5">
    <source>
        <dbReference type="ARBA" id="ARBA00014962"/>
    </source>
</evidence>
<dbReference type="PANTHER" id="PTHR33909">
    <property type="entry name" value="SEC TRANSLOCON ACCESSORY COMPLEX SUBUNIT YAJC"/>
    <property type="match status" value="1"/>
</dbReference>
<dbReference type="EMBL" id="NISK01000002">
    <property type="protein sequence ID" value="OWQ96874.1"/>
    <property type="molecule type" value="Genomic_DNA"/>
</dbReference>
<dbReference type="OrthoDB" id="9811406at2"/>
<keyword evidence="8 13" id="KW-0812">Transmembrane</keyword>
<dbReference type="SMART" id="SM01323">
    <property type="entry name" value="YajC"/>
    <property type="match status" value="1"/>
</dbReference>
<evidence type="ECO:0000313" key="14">
    <source>
        <dbReference type="EMBL" id="OWQ96874.1"/>
    </source>
</evidence>
<evidence type="ECO:0000256" key="10">
    <source>
        <dbReference type="ARBA" id="ARBA00022989"/>
    </source>
</evidence>
<keyword evidence="7" id="KW-1003">Cell membrane</keyword>
<evidence type="ECO:0000256" key="7">
    <source>
        <dbReference type="ARBA" id="ARBA00022475"/>
    </source>
</evidence>
<dbReference type="GO" id="GO:0005886">
    <property type="term" value="C:plasma membrane"/>
    <property type="evidence" value="ECO:0007669"/>
    <property type="project" value="UniProtKB-SubCell"/>
</dbReference>
<protein>
    <recommendedName>
        <fullName evidence="5">Sec translocon accessory complex subunit YajC</fullName>
    </recommendedName>
</protein>